<gene>
    <name evidence="1" type="ORF">PXEA_LOCUS9585</name>
</gene>
<dbReference type="Proteomes" id="UP000784294">
    <property type="component" value="Unassembled WGS sequence"/>
</dbReference>
<keyword evidence="2" id="KW-1185">Reference proteome</keyword>
<name>A0A448WNL3_9PLAT</name>
<dbReference type="EMBL" id="CAAALY010027310">
    <property type="protein sequence ID" value="VEL16145.1"/>
    <property type="molecule type" value="Genomic_DNA"/>
</dbReference>
<proteinExistence type="predicted"/>
<sequence>MSAELSTLHSTVAKFTFKLLAVLSAARRFACKSASSANQSETNQEVQRARMLKWGKASSSHSPSYSTSAYQSHDHRSSILLYRNFAPLFVELAFFCIARDCLLINTNSPSDTSRVNAV</sequence>
<organism evidence="1 2">
    <name type="scientific">Protopolystoma xenopodis</name>
    <dbReference type="NCBI Taxonomy" id="117903"/>
    <lineage>
        <taxon>Eukaryota</taxon>
        <taxon>Metazoa</taxon>
        <taxon>Spiralia</taxon>
        <taxon>Lophotrochozoa</taxon>
        <taxon>Platyhelminthes</taxon>
        <taxon>Monogenea</taxon>
        <taxon>Polyopisthocotylea</taxon>
        <taxon>Polystomatidea</taxon>
        <taxon>Polystomatidae</taxon>
        <taxon>Protopolystoma</taxon>
    </lineage>
</organism>
<comment type="caution">
    <text evidence="1">The sequence shown here is derived from an EMBL/GenBank/DDBJ whole genome shotgun (WGS) entry which is preliminary data.</text>
</comment>
<evidence type="ECO:0000313" key="2">
    <source>
        <dbReference type="Proteomes" id="UP000784294"/>
    </source>
</evidence>
<reference evidence="1" key="1">
    <citation type="submission" date="2018-11" db="EMBL/GenBank/DDBJ databases">
        <authorList>
            <consortium name="Pathogen Informatics"/>
        </authorList>
    </citation>
    <scope>NUCLEOTIDE SEQUENCE</scope>
</reference>
<dbReference type="AlphaFoldDB" id="A0A448WNL3"/>
<evidence type="ECO:0000313" key="1">
    <source>
        <dbReference type="EMBL" id="VEL16145.1"/>
    </source>
</evidence>
<accession>A0A448WNL3</accession>
<protein>
    <submittedName>
        <fullName evidence="1">Uncharacterized protein</fullName>
    </submittedName>
</protein>